<comment type="function">
    <text evidence="1 10">Controls the rotational direction of flagella during chemotaxis.</text>
</comment>
<evidence type="ECO:0000256" key="1">
    <source>
        <dbReference type="ARBA" id="ARBA00002254"/>
    </source>
</evidence>
<accession>A0ABR6YRN2</accession>
<dbReference type="Proteomes" id="UP000613113">
    <property type="component" value="Unassembled WGS sequence"/>
</dbReference>
<protein>
    <recommendedName>
        <fullName evidence="10">Flagellar protein FliL</fullName>
    </recommendedName>
</protein>
<evidence type="ECO:0000256" key="3">
    <source>
        <dbReference type="ARBA" id="ARBA00008281"/>
    </source>
</evidence>
<keyword evidence="7 10" id="KW-0283">Flagellar rotation</keyword>
<feature type="transmembrane region" description="Helical" evidence="10">
    <location>
        <begin position="94"/>
        <end position="116"/>
    </location>
</feature>
<name>A0ABR6YRN2_9BURK</name>
<keyword evidence="8 10" id="KW-1133">Transmembrane helix</keyword>
<dbReference type="Pfam" id="PF03748">
    <property type="entry name" value="FliL"/>
    <property type="match status" value="1"/>
</dbReference>
<evidence type="ECO:0000256" key="11">
    <source>
        <dbReference type="SAM" id="MobiDB-lite"/>
    </source>
</evidence>
<feature type="region of interest" description="Disordered" evidence="11">
    <location>
        <begin position="41"/>
        <end position="86"/>
    </location>
</feature>
<dbReference type="InterPro" id="IPR005503">
    <property type="entry name" value="FliL"/>
</dbReference>
<evidence type="ECO:0000256" key="7">
    <source>
        <dbReference type="ARBA" id="ARBA00022779"/>
    </source>
</evidence>
<keyword evidence="5 10" id="KW-0145">Chemotaxis</keyword>
<comment type="similarity">
    <text evidence="3 10">Belongs to the FliL family.</text>
</comment>
<evidence type="ECO:0000256" key="2">
    <source>
        <dbReference type="ARBA" id="ARBA00004162"/>
    </source>
</evidence>
<keyword evidence="12" id="KW-0282">Flagellum</keyword>
<reference evidence="12 13" key="1">
    <citation type="submission" date="2020-08" db="EMBL/GenBank/DDBJ databases">
        <title>Novel species isolated from subtropical streams in China.</title>
        <authorList>
            <person name="Lu H."/>
        </authorList>
    </citation>
    <scope>NUCLEOTIDE SEQUENCE [LARGE SCALE GENOMIC DNA]</scope>
    <source>
        <strain evidence="12 13">FT31W</strain>
    </source>
</reference>
<dbReference type="EMBL" id="JACOGC010000008">
    <property type="protein sequence ID" value="MBC3886557.1"/>
    <property type="molecule type" value="Genomic_DNA"/>
</dbReference>
<keyword evidence="13" id="KW-1185">Reference proteome</keyword>
<dbReference type="RefSeq" id="WP_186864100.1">
    <property type="nucleotide sequence ID" value="NZ_JACOGC010000008.1"/>
</dbReference>
<evidence type="ECO:0000256" key="4">
    <source>
        <dbReference type="ARBA" id="ARBA00022475"/>
    </source>
</evidence>
<evidence type="ECO:0000256" key="6">
    <source>
        <dbReference type="ARBA" id="ARBA00022692"/>
    </source>
</evidence>
<evidence type="ECO:0000313" key="13">
    <source>
        <dbReference type="Proteomes" id="UP000613113"/>
    </source>
</evidence>
<keyword evidence="12" id="KW-0969">Cilium</keyword>
<proteinExistence type="inferred from homology"/>
<keyword evidence="4" id="KW-1003">Cell membrane</keyword>
<keyword evidence="12" id="KW-0966">Cell projection</keyword>
<sequence>MAKDKTKSAILSSELDFEDVDGGPIKDMDIDLSHLQFDLPSDKSASTTPLSQPVAEKAASRPQAAASPSPAKKTPTSPAGKKNTGKNSKISDRFTLYAAVIALCGFLIIFGSIFYFKVLDSDETAPSYLVLPRAVIHPDGQVVRIQLTLQVESKDREWLGSNKKALSDILPIVLTAVDPEDLHSEQGFEHLREQLRQEFNQRMGTDKINSVLVNELLMQSH</sequence>
<organism evidence="12 13">
    <name type="scientific">Undibacterium griseum</name>
    <dbReference type="NCBI Taxonomy" id="2762295"/>
    <lineage>
        <taxon>Bacteria</taxon>
        <taxon>Pseudomonadati</taxon>
        <taxon>Pseudomonadota</taxon>
        <taxon>Betaproteobacteria</taxon>
        <taxon>Burkholderiales</taxon>
        <taxon>Oxalobacteraceae</taxon>
        <taxon>Undibacterium</taxon>
    </lineage>
</organism>
<keyword evidence="6 10" id="KW-0812">Transmembrane</keyword>
<keyword evidence="10" id="KW-0997">Cell inner membrane</keyword>
<evidence type="ECO:0000256" key="10">
    <source>
        <dbReference type="RuleBase" id="RU364125"/>
    </source>
</evidence>
<gene>
    <name evidence="12" type="ORF">H8K27_15620</name>
</gene>
<evidence type="ECO:0000256" key="9">
    <source>
        <dbReference type="ARBA" id="ARBA00023136"/>
    </source>
</evidence>
<feature type="compositionally biased region" description="Low complexity" evidence="11">
    <location>
        <begin position="55"/>
        <end position="79"/>
    </location>
</feature>
<evidence type="ECO:0000256" key="8">
    <source>
        <dbReference type="ARBA" id="ARBA00022989"/>
    </source>
</evidence>
<comment type="subcellular location">
    <subcellularLocation>
        <location evidence="10">Cell inner membrane</location>
    </subcellularLocation>
    <subcellularLocation>
        <location evidence="2">Cell membrane</location>
        <topology evidence="2">Single-pass membrane protein</topology>
    </subcellularLocation>
</comment>
<keyword evidence="9 10" id="KW-0472">Membrane</keyword>
<comment type="caution">
    <text evidence="12">The sequence shown here is derived from an EMBL/GenBank/DDBJ whole genome shotgun (WGS) entry which is preliminary data.</text>
</comment>
<evidence type="ECO:0000313" key="12">
    <source>
        <dbReference type="EMBL" id="MBC3886557.1"/>
    </source>
</evidence>
<evidence type="ECO:0000256" key="5">
    <source>
        <dbReference type="ARBA" id="ARBA00022500"/>
    </source>
</evidence>